<name>A0ABN7W185_GIGMA</name>
<gene>
    <name evidence="2" type="ORF">GMARGA_LOCUS24665</name>
</gene>
<accession>A0ABN7W185</accession>
<comment type="caution">
    <text evidence="2">The sequence shown here is derived from an EMBL/GenBank/DDBJ whole genome shotgun (WGS) entry which is preliminary data.</text>
</comment>
<feature type="non-terminal residue" evidence="2">
    <location>
        <position position="1"/>
    </location>
</feature>
<reference evidence="2 3" key="1">
    <citation type="submission" date="2021-06" db="EMBL/GenBank/DDBJ databases">
        <authorList>
            <person name="Kallberg Y."/>
            <person name="Tangrot J."/>
            <person name="Rosling A."/>
        </authorList>
    </citation>
    <scope>NUCLEOTIDE SEQUENCE [LARGE SCALE GENOMIC DNA]</scope>
    <source>
        <strain evidence="2 3">120-4 pot B 10/14</strain>
    </source>
</reference>
<organism evidence="2 3">
    <name type="scientific">Gigaspora margarita</name>
    <dbReference type="NCBI Taxonomy" id="4874"/>
    <lineage>
        <taxon>Eukaryota</taxon>
        <taxon>Fungi</taxon>
        <taxon>Fungi incertae sedis</taxon>
        <taxon>Mucoromycota</taxon>
        <taxon>Glomeromycotina</taxon>
        <taxon>Glomeromycetes</taxon>
        <taxon>Diversisporales</taxon>
        <taxon>Gigasporaceae</taxon>
        <taxon>Gigaspora</taxon>
    </lineage>
</organism>
<feature type="compositionally biased region" description="Basic and acidic residues" evidence="1">
    <location>
        <begin position="82"/>
        <end position="111"/>
    </location>
</feature>
<feature type="non-terminal residue" evidence="2">
    <location>
        <position position="170"/>
    </location>
</feature>
<evidence type="ECO:0000313" key="2">
    <source>
        <dbReference type="EMBL" id="CAG8808238.1"/>
    </source>
</evidence>
<dbReference type="Proteomes" id="UP000789901">
    <property type="component" value="Unassembled WGS sequence"/>
</dbReference>
<protein>
    <submittedName>
        <fullName evidence="2">2962_t:CDS:1</fullName>
    </submittedName>
</protein>
<evidence type="ECO:0000256" key="1">
    <source>
        <dbReference type="SAM" id="MobiDB-lite"/>
    </source>
</evidence>
<dbReference type="EMBL" id="CAJVQB010026305">
    <property type="protein sequence ID" value="CAG8808238.1"/>
    <property type="molecule type" value="Genomic_DNA"/>
</dbReference>
<feature type="region of interest" description="Disordered" evidence="1">
    <location>
        <begin position="31"/>
        <end position="112"/>
    </location>
</feature>
<sequence>FAKEFSIPKESLIFSNGWVTKYKKRNVLRKNIMHSETAKPKGPEEPEGPKVPKEPKVPEGPKVPEKNLRKGRKEDLEEGLEEVPRKEGPKEDPKEGSEKVPEEDLKKRPENELEDVISEIDDIDMLAEDFLIKNNPGVQELISNIEEYTHLIDQLVITKNVLTDERIVEM</sequence>
<evidence type="ECO:0000313" key="3">
    <source>
        <dbReference type="Proteomes" id="UP000789901"/>
    </source>
</evidence>
<keyword evidence="3" id="KW-1185">Reference proteome</keyword>
<feature type="compositionally biased region" description="Basic and acidic residues" evidence="1">
    <location>
        <begin position="36"/>
        <end position="75"/>
    </location>
</feature>
<proteinExistence type="predicted"/>